<dbReference type="SUPFAM" id="SSF50956">
    <property type="entry name" value="Thermostable phytase (3-phytase)"/>
    <property type="match status" value="1"/>
</dbReference>
<dbReference type="CDD" id="cd05819">
    <property type="entry name" value="NHL"/>
    <property type="match status" value="4"/>
</dbReference>
<dbReference type="InterPro" id="IPR050952">
    <property type="entry name" value="TRIM-NHL_E3_ligases"/>
</dbReference>
<dbReference type="AlphaFoldDB" id="A0A815NUV6"/>
<comment type="caution">
    <text evidence="3">The sequence shown here is derived from an EMBL/GenBank/DDBJ whole genome shotgun (WGS) entry which is preliminary data.</text>
</comment>
<dbReference type="PANTHER" id="PTHR24104:SF25">
    <property type="entry name" value="PROTEIN LIN-41"/>
    <property type="match status" value="1"/>
</dbReference>
<dbReference type="OrthoDB" id="2399539at2759"/>
<feature type="repeat" description="NHL" evidence="2">
    <location>
        <begin position="623"/>
        <end position="659"/>
    </location>
</feature>
<dbReference type="PANTHER" id="PTHR24104">
    <property type="entry name" value="E3 UBIQUITIN-PROTEIN LIGASE NHLRC1-RELATED"/>
    <property type="match status" value="1"/>
</dbReference>
<dbReference type="PROSITE" id="PS51125">
    <property type="entry name" value="NHL"/>
    <property type="match status" value="4"/>
</dbReference>
<keyword evidence="1" id="KW-0677">Repeat</keyword>
<feature type="repeat" description="NHL" evidence="2">
    <location>
        <begin position="383"/>
        <end position="421"/>
    </location>
</feature>
<accession>A0A815NUV6</accession>
<gene>
    <name evidence="4" type="ORF">OKA104_LOCUS9390</name>
    <name evidence="3" type="ORF">VCS650_LOCUS38753</name>
</gene>
<evidence type="ECO:0000256" key="2">
    <source>
        <dbReference type="PROSITE-ProRule" id="PRU00504"/>
    </source>
</evidence>
<dbReference type="Pfam" id="PF01436">
    <property type="entry name" value="NHL"/>
    <property type="match status" value="6"/>
</dbReference>
<dbReference type="Proteomes" id="UP000663891">
    <property type="component" value="Unassembled WGS sequence"/>
</dbReference>
<dbReference type="SUPFAM" id="SSF101898">
    <property type="entry name" value="NHL repeat"/>
    <property type="match status" value="3"/>
</dbReference>
<dbReference type="InterPro" id="IPR001258">
    <property type="entry name" value="NHL_repeat"/>
</dbReference>
<dbReference type="Gene3D" id="2.120.10.30">
    <property type="entry name" value="TolB, C-terminal domain"/>
    <property type="match status" value="3"/>
</dbReference>
<dbReference type="Gene3D" id="2.40.10.500">
    <property type="match status" value="4"/>
</dbReference>
<organism evidence="3 5">
    <name type="scientific">Adineta steineri</name>
    <dbReference type="NCBI Taxonomy" id="433720"/>
    <lineage>
        <taxon>Eukaryota</taxon>
        <taxon>Metazoa</taxon>
        <taxon>Spiralia</taxon>
        <taxon>Gnathifera</taxon>
        <taxon>Rotifera</taxon>
        <taxon>Eurotatoria</taxon>
        <taxon>Bdelloidea</taxon>
        <taxon>Adinetida</taxon>
        <taxon>Adinetidae</taxon>
        <taxon>Adineta</taxon>
    </lineage>
</organism>
<sequence length="909" mass="100630">MNSWSVLVGNVDVAFSAQYKNECNIALRSNESKAIILQNILLANIWDPYLWPSSYALLTARLSVGVSIELIGITRNGTIRNQQTLNISTNTQWKQNGVTVLDGSNHPNGLAVNTHDGTVYIAGIRNNQIVISTAADINGRVIAGGPVAGNGAHQLHYPIDVLLDEKNNFIIICDLMNRRVIRWSLEKGTTESKTIITNIHCVGLAMDDERALYVTDLHENAVKRYCEGYSTSSVVAGGNDRGDDFDQLDSPRSIAVDIKGTVYVADTGNHRVMKWTKEATEGIIVAGHGGQGSNSQQLNEPIDILLNRKANLLFICDYGNQRVMRWSLKNGTTRGKTVIDDISCHALAMDYEGALYVTIYSENEVRRYASDITSSAVVAGRNKVGSDLHQLDNPYNVVVDSKGTIYVCDTGNHRLMKWMKEAVKGIVVAGHGIEDNELDQLMRPTDVLIDEKSNSIIICDPKNERVIRWSLATETTQGKTFIDNIHCYGLAMDYEGALYVTVQSKNEVRRYPSDVTPGTVVTGTNKMGSDLHQIDNSYNVAVDSKGTIYVCDTENHRNRRVMRWSLKNGTTHGKTIIDNIHCYGLAMDNEGTLYITDDVTHEVRRYPKESTVGNVVAGGNEAGNGPHQLFKPRNVALDSDGTLYVCDTKNHRVMKWMMGASEGLIVAGYGGKRNQLNQLSAPKDLLLDEKTDSLFICDSGNQRVIRWSLERGATEGEEILRMIDCKGFTMDSAGALYVINARKGTVVRYPEGSITGMVVAGGNGEHQESPRELNGPRQLREPTYIAVDSEGTIYVSDTGNCRVMKWMRGAKQGVIVVSDWSYITHSVTSFYPQGLAVDNQGTVYIADWSKYAIIRWRKGTSKGDVIAGGNSPGLHAYQLYRPSDIAFDDYGNLYVSDFDNFRVQRFYIQ</sequence>
<dbReference type="GO" id="GO:0008270">
    <property type="term" value="F:zinc ion binding"/>
    <property type="evidence" value="ECO:0007669"/>
    <property type="project" value="UniProtKB-KW"/>
</dbReference>
<dbReference type="InterPro" id="IPR011042">
    <property type="entry name" value="6-blade_b-propeller_TolB-like"/>
</dbReference>
<dbReference type="EMBL" id="CAJNON010001195">
    <property type="protein sequence ID" value="CAF1438756.1"/>
    <property type="molecule type" value="Genomic_DNA"/>
</dbReference>
<feature type="repeat" description="NHL" evidence="2">
    <location>
        <begin position="241"/>
        <end position="278"/>
    </location>
</feature>
<proteinExistence type="predicted"/>
<dbReference type="Proteomes" id="UP000663881">
    <property type="component" value="Unassembled WGS sequence"/>
</dbReference>
<dbReference type="EMBL" id="CAJOAY010000397">
    <property type="protein sequence ID" value="CAF3654461.1"/>
    <property type="molecule type" value="Genomic_DNA"/>
</dbReference>
<feature type="repeat" description="NHL" evidence="2">
    <location>
        <begin position="775"/>
        <end position="809"/>
    </location>
</feature>
<evidence type="ECO:0000313" key="3">
    <source>
        <dbReference type="EMBL" id="CAF1438756.1"/>
    </source>
</evidence>
<protein>
    <submittedName>
        <fullName evidence="3">Uncharacterized protein</fullName>
    </submittedName>
</protein>
<evidence type="ECO:0000313" key="4">
    <source>
        <dbReference type="EMBL" id="CAF3654461.1"/>
    </source>
</evidence>
<evidence type="ECO:0000313" key="5">
    <source>
        <dbReference type="Proteomes" id="UP000663891"/>
    </source>
</evidence>
<evidence type="ECO:0000256" key="1">
    <source>
        <dbReference type="ARBA" id="ARBA00022737"/>
    </source>
</evidence>
<name>A0A815NUV6_9BILA</name>
<reference evidence="3" key="1">
    <citation type="submission" date="2021-02" db="EMBL/GenBank/DDBJ databases">
        <authorList>
            <person name="Nowell W R."/>
        </authorList>
    </citation>
    <scope>NUCLEOTIDE SEQUENCE</scope>
</reference>